<sequence length="87" mass="8960">MKFLNSVATYVPPSGGTAPPGVENINTIVTWALWAVGAILFVFFIVGLVQAAQARNRGGQADASAPVWPLVLAIVLGAAGTIWNAIA</sequence>
<reference evidence="2 3" key="1">
    <citation type="submission" date="2017-02" db="EMBL/GenBank/DDBJ databases">
        <authorList>
            <person name="Peterson S.W."/>
        </authorList>
    </citation>
    <scope>NUCLEOTIDE SEQUENCE [LARGE SCALE GENOMIC DNA]</scope>
    <source>
        <strain evidence="2 3">B Mb 05.01</strain>
    </source>
</reference>
<keyword evidence="1" id="KW-0472">Membrane</keyword>
<dbReference type="Proteomes" id="UP000196320">
    <property type="component" value="Unassembled WGS sequence"/>
</dbReference>
<protein>
    <recommendedName>
        <fullName evidence="4">Integral membrane protein</fullName>
    </recommendedName>
</protein>
<name>A0A1R4J042_9MICO</name>
<evidence type="ECO:0008006" key="4">
    <source>
        <dbReference type="Google" id="ProtNLM"/>
    </source>
</evidence>
<organism evidence="2 3">
    <name type="scientific">Microbacterium esteraromaticum</name>
    <dbReference type="NCBI Taxonomy" id="57043"/>
    <lineage>
        <taxon>Bacteria</taxon>
        <taxon>Bacillati</taxon>
        <taxon>Actinomycetota</taxon>
        <taxon>Actinomycetes</taxon>
        <taxon>Micrococcales</taxon>
        <taxon>Microbacteriaceae</taxon>
        <taxon>Microbacterium</taxon>
    </lineage>
</organism>
<evidence type="ECO:0000256" key="1">
    <source>
        <dbReference type="SAM" id="Phobius"/>
    </source>
</evidence>
<gene>
    <name evidence="2" type="ORF">FM104_04745</name>
</gene>
<proteinExistence type="predicted"/>
<evidence type="ECO:0000313" key="3">
    <source>
        <dbReference type="Proteomes" id="UP000196320"/>
    </source>
</evidence>
<keyword evidence="3" id="KW-1185">Reference proteome</keyword>
<accession>A0A1R4J042</accession>
<keyword evidence="1" id="KW-0812">Transmembrane</keyword>
<dbReference type="AlphaFoldDB" id="A0A1R4J042"/>
<dbReference type="RefSeq" id="WP_087130325.1">
    <property type="nucleotide sequence ID" value="NZ_FUKO01000014.1"/>
</dbReference>
<feature type="transmembrane region" description="Helical" evidence="1">
    <location>
        <begin position="28"/>
        <end position="51"/>
    </location>
</feature>
<feature type="transmembrane region" description="Helical" evidence="1">
    <location>
        <begin position="63"/>
        <end position="86"/>
    </location>
</feature>
<evidence type="ECO:0000313" key="2">
    <source>
        <dbReference type="EMBL" id="SJN25135.1"/>
    </source>
</evidence>
<dbReference type="OrthoDB" id="4880542at2"/>
<dbReference type="EMBL" id="FUKO01000014">
    <property type="protein sequence ID" value="SJN25135.1"/>
    <property type="molecule type" value="Genomic_DNA"/>
</dbReference>
<keyword evidence="1" id="KW-1133">Transmembrane helix</keyword>